<name>A0ACD3AI53_9AGAR</name>
<reference evidence="1 2" key="1">
    <citation type="journal article" date="2019" name="Nat. Ecol. Evol.">
        <title>Megaphylogeny resolves global patterns of mushroom evolution.</title>
        <authorList>
            <person name="Varga T."/>
            <person name="Krizsan K."/>
            <person name="Foldi C."/>
            <person name="Dima B."/>
            <person name="Sanchez-Garcia M."/>
            <person name="Sanchez-Ramirez S."/>
            <person name="Szollosi G.J."/>
            <person name="Szarkandi J.G."/>
            <person name="Papp V."/>
            <person name="Albert L."/>
            <person name="Andreopoulos W."/>
            <person name="Angelini C."/>
            <person name="Antonin V."/>
            <person name="Barry K.W."/>
            <person name="Bougher N.L."/>
            <person name="Buchanan P."/>
            <person name="Buyck B."/>
            <person name="Bense V."/>
            <person name="Catcheside P."/>
            <person name="Chovatia M."/>
            <person name="Cooper J."/>
            <person name="Damon W."/>
            <person name="Desjardin D."/>
            <person name="Finy P."/>
            <person name="Geml J."/>
            <person name="Haridas S."/>
            <person name="Hughes K."/>
            <person name="Justo A."/>
            <person name="Karasinski D."/>
            <person name="Kautmanova I."/>
            <person name="Kiss B."/>
            <person name="Kocsube S."/>
            <person name="Kotiranta H."/>
            <person name="LaButti K.M."/>
            <person name="Lechner B.E."/>
            <person name="Liimatainen K."/>
            <person name="Lipzen A."/>
            <person name="Lukacs Z."/>
            <person name="Mihaltcheva S."/>
            <person name="Morgado L.N."/>
            <person name="Niskanen T."/>
            <person name="Noordeloos M.E."/>
            <person name="Ohm R.A."/>
            <person name="Ortiz-Santana B."/>
            <person name="Ovrebo C."/>
            <person name="Racz N."/>
            <person name="Riley R."/>
            <person name="Savchenko A."/>
            <person name="Shiryaev A."/>
            <person name="Soop K."/>
            <person name="Spirin V."/>
            <person name="Szebenyi C."/>
            <person name="Tomsovsky M."/>
            <person name="Tulloss R.E."/>
            <person name="Uehling J."/>
            <person name="Grigoriev I.V."/>
            <person name="Vagvolgyi C."/>
            <person name="Papp T."/>
            <person name="Martin F.M."/>
            <person name="Miettinen O."/>
            <person name="Hibbett D.S."/>
            <person name="Nagy L.G."/>
        </authorList>
    </citation>
    <scope>NUCLEOTIDE SEQUENCE [LARGE SCALE GENOMIC DNA]</scope>
    <source>
        <strain evidence="1 2">NL-1719</strain>
    </source>
</reference>
<protein>
    <submittedName>
        <fullName evidence="1">Uncharacterized protein</fullName>
    </submittedName>
</protein>
<sequence length="239" mass="26226">MSFWGGSGRHYVVILRTAALSSSSGREVEFLSHIIVILEKLVAPDYRLKLFLRGRLALDWIGTGLRNPTSALRRNLQVISICRVIYYPHSPPRVTFPCWEVLYIRFAVLMFGVIFQQHVVDLSQPSNKTFLGVVAMGFIAVRIALLTLPILSCALRGLFLGIELGIHCPQHLPGQLCLYLGLDGAGCSLKEVISAVNDVGPLPRATCLVEVISAVTMSILEKDGCSGVKCHRRPADLSS</sequence>
<dbReference type="Proteomes" id="UP000308600">
    <property type="component" value="Unassembled WGS sequence"/>
</dbReference>
<gene>
    <name evidence="1" type="ORF">BDN72DRAFT_860697</name>
</gene>
<accession>A0ACD3AI53</accession>
<organism evidence="1 2">
    <name type="scientific">Pluteus cervinus</name>
    <dbReference type="NCBI Taxonomy" id="181527"/>
    <lineage>
        <taxon>Eukaryota</taxon>
        <taxon>Fungi</taxon>
        <taxon>Dikarya</taxon>
        <taxon>Basidiomycota</taxon>
        <taxon>Agaricomycotina</taxon>
        <taxon>Agaricomycetes</taxon>
        <taxon>Agaricomycetidae</taxon>
        <taxon>Agaricales</taxon>
        <taxon>Pluteineae</taxon>
        <taxon>Pluteaceae</taxon>
        <taxon>Pluteus</taxon>
    </lineage>
</organism>
<proteinExistence type="predicted"/>
<evidence type="ECO:0000313" key="1">
    <source>
        <dbReference type="EMBL" id="TFK65376.1"/>
    </source>
</evidence>
<dbReference type="EMBL" id="ML208439">
    <property type="protein sequence ID" value="TFK65376.1"/>
    <property type="molecule type" value="Genomic_DNA"/>
</dbReference>
<evidence type="ECO:0000313" key="2">
    <source>
        <dbReference type="Proteomes" id="UP000308600"/>
    </source>
</evidence>
<keyword evidence="2" id="KW-1185">Reference proteome</keyword>